<dbReference type="InterPro" id="IPR043504">
    <property type="entry name" value="Peptidase_S1_PA_chymotrypsin"/>
</dbReference>
<evidence type="ECO:0000313" key="4">
    <source>
        <dbReference type="EMBL" id="ATC32531.1"/>
    </source>
</evidence>
<comment type="similarity">
    <text evidence="1">Belongs to the peptidase S1 family.</text>
</comment>
<evidence type="ECO:0000256" key="2">
    <source>
        <dbReference type="ARBA" id="ARBA00023157"/>
    </source>
</evidence>
<keyword evidence="2" id="KW-1015">Disulfide bond</keyword>
<organism evidence="4 5">
    <name type="scientific">Caulobacter vibrioides</name>
    <name type="common">Caulobacter crescentus</name>
    <dbReference type="NCBI Taxonomy" id="155892"/>
    <lineage>
        <taxon>Bacteria</taxon>
        <taxon>Pseudomonadati</taxon>
        <taxon>Pseudomonadota</taxon>
        <taxon>Alphaproteobacteria</taxon>
        <taxon>Caulobacterales</taxon>
        <taxon>Caulobacteraceae</taxon>
        <taxon>Caulobacter</taxon>
    </lineage>
</organism>
<dbReference type="EMBL" id="CP023315">
    <property type="protein sequence ID" value="ATC32531.1"/>
    <property type="molecule type" value="Genomic_DNA"/>
</dbReference>
<dbReference type="InterPro" id="IPR001314">
    <property type="entry name" value="Peptidase_S1A"/>
</dbReference>
<dbReference type="RefSeq" id="WP_096051948.1">
    <property type="nucleotide sequence ID" value="NZ_CP023315.3"/>
</dbReference>
<reference evidence="5" key="1">
    <citation type="submission" date="2017-09" db="EMBL/GenBank/DDBJ databases">
        <title>Genome evolution observed in wild isolates of Caulobacter crescentus.</title>
        <authorList>
            <person name="Ely B."/>
            <person name="Wilson K."/>
            <person name="Scott D."/>
        </authorList>
    </citation>
    <scope>NUCLEOTIDE SEQUENCE [LARGE SCALE GENOMIC DNA]</scope>
    <source>
        <strain evidence="5">CB13b1a</strain>
    </source>
</reference>
<dbReference type="InterPro" id="IPR050430">
    <property type="entry name" value="Peptidase_S1"/>
</dbReference>
<dbReference type="InterPro" id="IPR009003">
    <property type="entry name" value="Peptidase_S1_PA"/>
</dbReference>
<dbReference type="Gene3D" id="2.40.10.10">
    <property type="entry name" value="Trypsin-like serine proteases"/>
    <property type="match status" value="2"/>
</dbReference>
<dbReference type="Proteomes" id="UP000217311">
    <property type="component" value="Chromosome"/>
</dbReference>
<dbReference type="PANTHER" id="PTHR24276">
    <property type="entry name" value="POLYSERASE-RELATED"/>
    <property type="match status" value="1"/>
</dbReference>
<evidence type="ECO:0000259" key="3">
    <source>
        <dbReference type="PROSITE" id="PS50240"/>
    </source>
</evidence>
<dbReference type="AlphaFoldDB" id="A0A290MKJ7"/>
<dbReference type="InterPro" id="IPR001254">
    <property type="entry name" value="Trypsin_dom"/>
</dbReference>
<dbReference type="InterPro" id="IPR018114">
    <property type="entry name" value="TRYPSIN_HIS"/>
</dbReference>
<dbReference type="GO" id="GO:0006508">
    <property type="term" value="P:proteolysis"/>
    <property type="evidence" value="ECO:0007669"/>
    <property type="project" value="InterPro"/>
</dbReference>
<dbReference type="PRINTS" id="PR00722">
    <property type="entry name" value="CHYMOTRYPSIN"/>
</dbReference>
<evidence type="ECO:0000256" key="1">
    <source>
        <dbReference type="ARBA" id="ARBA00007664"/>
    </source>
</evidence>
<dbReference type="Pfam" id="PF00089">
    <property type="entry name" value="Trypsin"/>
    <property type="match status" value="1"/>
</dbReference>
<proteinExistence type="inferred from homology"/>
<dbReference type="PANTHER" id="PTHR24276:SF98">
    <property type="entry name" value="FI18310P1-RELATED"/>
    <property type="match status" value="1"/>
</dbReference>
<dbReference type="PROSITE" id="PS00134">
    <property type="entry name" value="TRYPSIN_HIS"/>
    <property type="match status" value="1"/>
</dbReference>
<dbReference type="SUPFAM" id="SSF50494">
    <property type="entry name" value="Trypsin-like serine proteases"/>
    <property type="match status" value="1"/>
</dbReference>
<name>A0A290MKJ7_CAUVI</name>
<accession>A0A290MKJ7</accession>
<gene>
    <name evidence="4" type="ORF">CA606_09325</name>
</gene>
<evidence type="ECO:0000313" key="5">
    <source>
        <dbReference type="Proteomes" id="UP000217311"/>
    </source>
</evidence>
<dbReference type="PROSITE" id="PS50240">
    <property type="entry name" value="TRYPSIN_DOM"/>
    <property type="match status" value="1"/>
</dbReference>
<protein>
    <recommendedName>
        <fullName evidence="3">Peptidase S1 domain-containing protein</fullName>
    </recommendedName>
</protein>
<dbReference type="SMART" id="SM00020">
    <property type="entry name" value="Tryp_SPc"/>
    <property type="match status" value="1"/>
</dbReference>
<feature type="domain" description="Peptidase S1" evidence="3">
    <location>
        <begin position="54"/>
        <end position="298"/>
    </location>
</feature>
<sequence>MLRSWRARASTSFGSMAGVVLVLGLVVPCFAQDAPRPIRFRPLSDVVDSNAIQVFGGKQPSAGDWSSIVVANSADGAAEWSCSATLVGPRVLLTAAHCVDSQSGKARPLIITLDDGEIQFDCQIDQVYTDSGNYSTNQPRGVDDYALCALSPKTKQRPARYDLLAQEIVDLEPLEPSNAVLITGYGCTAMKVDLDAGDIVHGPFSQVFNIGDELVDSVSAYSVRTNSKAAKEPALCQGDSGGPLFSGATTANPTAKRFVRGVNSKVSAATGQLISTMAALSSPNFRAYLACWQKSNGAFRVAVKDPNLVPKCAAT</sequence>
<dbReference type="GO" id="GO:0004252">
    <property type="term" value="F:serine-type endopeptidase activity"/>
    <property type="evidence" value="ECO:0007669"/>
    <property type="project" value="InterPro"/>
</dbReference>